<keyword evidence="4" id="KW-1185">Reference proteome</keyword>
<proteinExistence type="predicted"/>
<gene>
    <name evidence="3" type="ORF">MKQ68_25450</name>
</gene>
<dbReference type="EMBL" id="CP107006">
    <property type="protein sequence ID" value="UYQ93431.1"/>
    <property type="molecule type" value="Genomic_DNA"/>
</dbReference>
<feature type="compositionally biased region" description="Basic and acidic residues" evidence="1">
    <location>
        <begin position="94"/>
        <end position="106"/>
    </location>
</feature>
<feature type="region of interest" description="Disordered" evidence="1">
    <location>
        <begin position="1"/>
        <end position="134"/>
    </location>
</feature>
<organism evidence="3 4">
    <name type="scientific">Chitinophaga horti</name>
    <dbReference type="NCBI Taxonomy" id="2920382"/>
    <lineage>
        <taxon>Bacteria</taxon>
        <taxon>Pseudomonadati</taxon>
        <taxon>Bacteroidota</taxon>
        <taxon>Chitinophagia</taxon>
        <taxon>Chitinophagales</taxon>
        <taxon>Chitinophagaceae</taxon>
        <taxon>Chitinophaga</taxon>
    </lineage>
</organism>
<evidence type="ECO:0000313" key="4">
    <source>
        <dbReference type="Proteomes" id="UP001162741"/>
    </source>
</evidence>
<feature type="compositionally biased region" description="Basic and acidic residues" evidence="1">
    <location>
        <begin position="55"/>
        <end position="65"/>
    </location>
</feature>
<dbReference type="Pfam" id="PF14771">
    <property type="entry name" value="DUF4476"/>
    <property type="match status" value="1"/>
</dbReference>
<protein>
    <submittedName>
        <fullName evidence="3">DUF4476 domain-containing protein</fullName>
    </submittedName>
</protein>
<sequence length="239" mass="27086">MSDEEQAILNSVLDDERKQAELEASADVAAEKKTDTGDTKAEAAPATVPVTEELVLPKEEAPAPKKEKKAKKKADKEPEFIDFTGDSTTAVPAEEVKENKPSAKELKRQKRKEAREAAESDSVMQEPAEVKADASQRLVNTDCEKIMEVEDFRKMMRKMSGQKKEEDMLDVFRKGVRGVCVSTDQVRSLVQLLDNENNRYQLLDIAYPKTYDTENFEGLSGLLKQEYYQDRFKAMIRKK</sequence>
<reference evidence="3" key="1">
    <citation type="submission" date="2022-10" db="EMBL/GenBank/DDBJ databases">
        <title>Chitinophaga sp. nov., isolated from soil.</title>
        <authorList>
            <person name="Jeon C.O."/>
        </authorList>
    </citation>
    <scope>NUCLEOTIDE SEQUENCE</scope>
    <source>
        <strain evidence="3">R8</strain>
    </source>
</reference>
<feature type="domain" description="DUF4476" evidence="2">
    <location>
        <begin position="147"/>
        <end position="235"/>
    </location>
</feature>
<evidence type="ECO:0000256" key="1">
    <source>
        <dbReference type="SAM" id="MobiDB-lite"/>
    </source>
</evidence>
<evidence type="ECO:0000259" key="2">
    <source>
        <dbReference type="Pfam" id="PF14771"/>
    </source>
</evidence>
<dbReference type="Proteomes" id="UP001162741">
    <property type="component" value="Chromosome"/>
</dbReference>
<dbReference type="InterPro" id="IPR028011">
    <property type="entry name" value="DUF4476"/>
</dbReference>
<feature type="compositionally biased region" description="Basic and acidic residues" evidence="1">
    <location>
        <begin position="29"/>
        <end position="41"/>
    </location>
</feature>
<evidence type="ECO:0000313" key="3">
    <source>
        <dbReference type="EMBL" id="UYQ93431.1"/>
    </source>
</evidence>
<name>A0ABY6J555_9BACT</name>
<dbReference type="RefSeq" id="WP_264281509.1">
    <property type="nucleotide sequence ID" value="NZ_CP107006.1"/>
</dbReference>
<accession>A0ABY6J555</accession>